<dbReference type="Gene3D" id="3.40.50.720">
    <property type="entry name" value="NAD(P)-binding Rossmann-like Domain"/>
    <property type="match status" value="1"/>
</dbReference>
<name>A0A4S8I098_9BACT</name>
<sequence>MINYLNDIKKKKVLVTGGLGFVGNNLVRTLVNEFECEVVVVDNCLNSSPSVIKDIKNKVVFHEISVLDTDRLFPLIDKAEYVFHLACVQIAASGTQPLLDLQVNAQSTLQILEHLRYKLPPSLKRFVYTSSGSVYGSSTYLPLKEGSSTNVLSNYAATKLLGENYTMIYGRNYGIPVSAVRYSNVYGYGQSPKNPYCGVLGKFVHNALINEPLLVIGDGEQTRDYTFITDAVSATILTAVHPQALGDVFNVGTNTETSVNHLVDHISAAVSGVQVNNIPERDIDNIRRRSLDIEKIHQRLGWAPKVNIKNGIRYTLDWYKKFLQETAQYQ</sequence>
<dbReference type="SUPFAM" id="SSF51735">
    <property type="entry name" value="NAD(P)-binding Rossmann-fold domains"/>
    <property type="match status" value="1"/>
</dbReference>
<dbReference type="Proteomes" id="UP000306918">
    <property type="component" value="Unassembled WGS sequence"/>
</dbReference>
<evidence type="ECO:0000259" key="2">
    <source>
        <dbReference type="Pfam" id="PF01370"/>
    </source>
</evidence>
<comment type="caution">
    <text evidence="3">The sequence shown here is derived from an EMBL/GenBank/DDBJ whole genome shotgun (WGS) entry which is preliminary data.</text>
</comment>
<reference evidence="3 4" key="1">
    <citation type="submission" date="2019-04" db="EMBL/GenBank/DDBJ databases">
        <title>Niastella caeni sp. nov., isolated from activated sludge.</title>
        <authorList>
            <person name="Sheng M."/>
        </authorList>
    </citation>
    <scope>NUCLEOTIDE SEQUENCE [LARGE SCALE GENOMIC DNA]</scope>
    <source>
        <strain evidence="3 4">HX-2-15</strain>
    </source>
</reference>
<dbReference type="AlphaFoldDB" id="A0A4S8I098"/>
<dbReference type="PANTHER" id="PTHR43000">
    <property type="entry name" value="DTDP-D-GLUCOSE 4,6-DEHYDRATASE-RELATED"/>
    <property type="match status" value="1"/>
</dbReference>
<feature type="domain" description="NAD-dependent epimerase/dehydratase" evidence="2">
    <location>
        <begin position="13"/>
        <end position="252"/>
    </location>
</feature>
<proteinExistence type="inferred from homology"/>
<dbReference type="InterPro" id="IPR036291">
    <property type="entry name" value="NAD(P)-bd_dom_sf"/>
</dbReference>
<keyword evidence="4" id="KW-1185">Reference proteome</keyword>
<comment type="similarity">
    <text evidence="1">Belongs to the NAD(P)-dependent epimerase/dehydratase family.</text>
</comment>
<evidence type="ECO:0000256" key="1">
    <source>
        <dbReference type="ARBA" id="ARBA00007637"/>
    </source>
</evidence>
<dbReference type="OrthoDB" id="9810015at2"/>
<accession>A0A4S8I098</accession>
<evidence type="ECO:0000313" key="3">
    <source>
        <dbReference type="EMBL" id="THU41513.1"/>
    </source>
</evidence>
<dbReference type="Pfam" id="PF01370">
    <property type="entry name" value="Epimerase"/>
    <property type="match status" value="1"/>
</dbReference>
<evidence type="ECO:0000313" key="4">
    <source>
        <dbReference type="Proteomes" id="UP000306918"/>
    </source>
</evidence>
<protein>
    <submittedName>
        <fullName evidence="3">NAD-dependent epimerase/dehydratase family protein</fullName>
    </submittedName>
</protein>
<gene>
    <name evidence="3" type="ORF">FAM09_05240</name>
</gene>
<dbReference type="EMBL" id="STFF01000001">
    <property type="protein sequence ID" value="THU41513.1"/>
    <property type="molecule type" value="Genomic_DNA"/>
</dbReference>
<dbReference type="InterPro" id="IPR001509">
    <property type="entry name" value="Epimerase_deHydtase"/>
</dbReference>
<dbReference type="RefSeq" id="WP_136576002.1">
    <property type="nucleotide sequence ID" value="NZ_STFF01000001.1"/>
</dbReference>
<organism evidence="3 4">
    <name type="scientific">Niastella caeni</name>
    <dbReference type="NCBI Taxonomy" id="2569763"/>
    <lineage>
        <taxon>Bacteria</taxon>
        <taxon>Pseudomonadati</taxon>
        <taxon>Bacteroidota</taxon>
        <taxon>Chitinophagia</taxon>
        <taxon>Chitinophagales</taxon>
        <taxon>Chitinophagaceae</taxon>
        <taxon>Niastella</taxon>
    </lineage>
</organism>